<dbReference type="SUPFAM" id="SSF52777">
    <property type="entry name" value="CoA-dependent acyltransferases"/>
    <property type="match status" value="2"/>
</dbReference>
<dbReference type="RefSeq" id="WP_075010671.1">
    <property type="nucleotide sequence ID" value="NZ_FOAP01000027.1"/>
</dbReference>
<proteinExistence type="predicted"/>
<name>A0A1H8CUL9_STIAU</name>
<protein>
    <submittedName>
        <fullName evidence="1">Uncharacterized protein, contains a NRPS condensation (Elongation) domain</fullName>
    </submittedName>
</protein>
<evidence type="ECO:0000313" key="2">
    <source>
        <dbReference type="Proteomes" id="UP000182719"/>
    </source>
</evidence>
<dbReference type="InterPro" id="IPR023213">
    <property type="entry name" value="CAT-like_dom_sf"/>
</dbReference>
<dbReference type="AlphaFoldDB" id="A0A1H8CUL9"/>
<gene>
    <name evidence="1" type="ORF">SAMN05444354_12759</name>
</gene>
<dbReference type="Proteomes" id="UP000182719">
    <property type="component" value="Unassembled WGS sequence"/>
</dbReference>
<dbReference type="EMBL" id="FOAP01000027">
    <property type="protein sequence ID" value="SEM97837.1"/>
    <property type="molecule type" value="Genomic_DNA"/>
</dbReference>
<organism evidence="1 2">
    <name type="scientific">Stigmatella aurantiaca</name>
    <dbReference type="NCBI Taxonomy" id="41"/>
    <lineage>
        <taxon>Bacteria</taxon>
        <taxon>Pseudomonadati</taxon>
        <taxon>Myxococcota</taxon>
        <taxon>Myxococcia</taxon>
        <taxon>Myxococcales</taxon>
        <taxon>Cystobacterineae</taxon>
        <taxon>Archangiaceae</taxon>
        <taxon>Stigmatella</taxon>
    </lineage>
</organism>
<accession>A0A1H8CUL9</accession>
<evidence type="ECO:0000313" key="1">
    <source>
        <dbReference type="EMBL" id="SEM97837.1"/>
    </source>
</evidence>
<keyword evidence="2" id="KW-1185">Reference proteome</keyword>
<sequence>MAAVDSTSQTYPLPAHNLFYLYQLITIGNLNSCELIELDGRLDPERLRAALLQALARHPVLNSRIKRRFARAFDCELVSEPLPIDLRIERCETDAQEAVHPRLLANVWKESFDVTAGRPVRFHLLETPSRSYLQIITVRLYNDAKAGYRLAHDVAESYTALELGQPFDATPIQVTDRSTAGMLTSHLPLRKRLHHALGAVKLLIQDFLRPDVSMPLPATPRGEQDFAKVDFGAELLEGLRRRAKQEKVTVHALLALAMFKVWRASAPDQVGRRWLRILDNFSLRHMTRENADELYETLVVPYSVRLPTSGSDPEVLQAMAEQLTHWKSGEILSELYRVRLYTALSRFSPLRLSSSLITRYVAKSNIVMSNPGPVPYPLERFGSVPIADFINFSQLFPPSRVMLIFSTFRSRLRALVVWDCNAYPQGPEQALIAPLRAQLAALAAGAPLEAAPRSEQG</sequence>
<dbReference type="Gene3D" id="3.30.559.10">
    <property type="entry name" value="Chloramphenicol acetyltransferase-like domain"/>
    <property type="match status" value="1"/>
</dbReference>
<reference evidence="2" key="1">
    <citation type="submission" date="2016-10" db="EMBL/GenBank/DDBJ databases">
        <authorList>
            <person name="Varghese N."/>
            <person name="Submissions S."/>
        </authorList>
    </citation>
    <scope>NUCLEOTIDE SEQUENCE [LARGE SCALE GENOMIC DNA]</scope>
    <source>
        <strain evidence="2">DSM 17044</strain>
    </source>
</reference>